<proteinExistence type="predicted"/>
<organism evidence="1">
    <name type="scientific">uncultured Caudovirales phage</name>
    <dbReference type="NCBI Taxonomy" id="2100421"/>
    <lineage>
        <taxon>Viruses</taxon>
        <taxon>Duplodnaviria</taxon>
        <taxon>Heunggongvirae</taxon>
        <taxon>Uroviricota</taxon>
        <taxon>Caudoviricetes</taxon>
        <taxon>Peduoviridae</taxon>
        <taxon>Maltschvirus</taxon>
        <taxon>Maltschvirus maltsch</taxon>
    </lineage>
</organism>
<dbReference type="EMBL" id="LR797086">
    <property type="protein sequence ID" value="CAB4186145.1"/>
    <property type="molecule type" value="Genomic_DNA"/>
</dbReference>
<evidence type="ECO:0000313" key="3">
    <source>
        <dbReference type="EMBL" id="CAB4204388.1"/>
    </source>
</evidence>
<evidence type="ECO:0000313" key="2">
    <source>
        <dbReference type="EMBL" id="CAB4186145.1"/>
    </source>
</evidence>
<gene>
    <name evidence="2" type="ORF">UFOVP1138_11</name>
    <name evidence="3" type="ORF">UFOVP1394_8</name>
    <name evidence="1" type="ORF">UFOVP975_20</name>
</gene>
<dbReference type="EMBL" id="LR797345">
    <property type="protein sequence ID" value="CAB4204388.1"/>
    <property type="molecule type" value="Genomic_DNA"/>
</dbReference>
<accession>A0A6J5PPY5</accession>
<evidence type="ECO:0000313" key="1">
    <source>
        <dbReference type="EMBL" id="CAB4173949.1"/>
    </source>
</evidence>
<dbReference type="EMBL" id="LR796921">
    <property type="protein sequence ID" value="CAB4173949.1"/>
    <property type="molecule type" value="Genomic_DNA"/>
</dbReference>
<reference evidence="1" key="1">
    <citation type="submission" date="2020-05" db="EMBL/GenBank/DDBJ databases">
        <authorList>
            <person name="Chiriac C."/>
            <person name="Salcher M."/>
            <person name="Ghai R."/>
            <person name="Kavagutti S V."/>
        </authorList>
    </citation>
    <scope>NUCLEOTIDE SEQUENCE</scope>
</reference>
<name>A0A6J5PPY5_9CAUD</name>
<sequence>MIASAEHLHNLKDIKAKMEEVFSNPDLKIIYGIKMIEIVENAIKDQEEIMEEEFK</sequence>
<protein>
    <submittedName>
        <fullName evidence="1">Uncharacterized protein</fullName>
    </submittedName>
</protein>